<accession>A0AA91Q3Y7</accession>
<evidence type="ECO:0000256" key="4">
    <source>
        <dbReference type="ARBA" id="ARBA00022989"/>
    </source>
</evidence>
<organism evidence="8 9">
    <name type="scientific">Clavispora lusitaniae</name>
    <name type="common">Candida lusitaniae</name>
    <dbReference type="NCBI Taxonomy" id="36911"/>
    <lineage>
        <taxon>Eukaryota</taxon>
        <taxon>Fungi</taxon>
        <taxon>Dikarya</taxon>
        <taxon>Ascomycota</taxon>
        <taxon>Saccharomycotina</taxon>
        <taxon>Pichiomycetes</taxon>
        <taxon>Metschnikowiaceae</taxon>
        <taxon>Clavispora</taxon>
    </lineage>
</organism>
<keyword evidence="5 6" id="KW-0472">Membrane</keyword>
<evidence type="ECO:0000256" key="5">
    <source>
        <dbReference type="ARBA" id="ARBA00023136"/>
    </source>
</evidence>
<evidence type="ECO:0000259" key="7">
    <source>
        <dbReference type="Pfam" id="PF04893"/>
    </source>
</evidence>
<dbReference type="InterPro" id="IPR006977">
    <property type="entry name" value="Yip1_dom"/>
</dbReference>
<evidence type="ECO:0000256" key="6">
    <source>
        <dbReference type="RuleBase" id="RU361264"/>
    </source>
</evidence>
<proteinExistence type="inferred from homology"/>
<evidence type="ECO:0000256" key="3">
    <source>
        <dbReference type="ARBA" id="ARBA00022692"/>
    </source>
</evidence>
<feature type="transmembrane region" description="Helical" evidence="6">
    <location>
        <begin position="185"/>
        <end position="207"/>
    </location>
</feature>
<comment type="caution">
    <text evidence="8">The sequence shown here is derived from an EMBL/GenBank/DDBJ whole genome shotgun (WGS) entry which is preliminary data.</text>
</comment>
<dbReference type="Proteomes" id="UP000195602">
    <property type="component" value="Unassembled WGS sequence"/>
</dbReference>
<feature type="domain" description="Yip1" evidence="7">
    <location>
        <begin position="93"/>
        <end position="228"/>
    </location>
</feature>
<dbReference type="EMBL" id="LYUB02000002">
    <property type="protein sequence ID" value="OVF10258.1"/>
    <property type="molecule type" value="Genomic_DNA"/>
</dbReference>
<gene>
    <name evidence="8" type="ORF">A9F13_02g00506</name>
</gene>
<dbReference type="AlphaFoldDB" id="A0AA91Q3Y7"/>
<reference evidence="8 9" key="1">
    <citation type="submission" date="2017-04" db="EMBL/GenBank/DDBJ databases">
        <title>Draft genome of the yeast Clavispora lusitaniae type strain CBS 6936.</title>
        <authorList>
            <person name="Durrens P."/>
            <person name="Klopp C."/>
            <person name="Biteau N."/>
            <person name="Fitton-Ouhabi V."/>
            <person name="Dementhon K."/>
            <person name="Accoceberry I."/>
            <person name="Sherman D.J."/>
            <person name="Noel T."/>
        </authorList>
    </citation>
    <scope>NUCLEOTIDE SEQUENCE [LARGE SCALE GENOMIC DNA]</scope>
    <source>
        <strain evidence="8 9">CBS 6936</strain>
    </source>
</reference>
<evidence type="ECO:0000256" key="1">
    <source>
        <dbReference type="ARBA" id="ARBA00004141"/>
    </source>
</evidence>
<protein>
    <recommendedName>
        <fullName evidence="6">Protein YIP</fullName>
    </recommendedName>
</protein>
<dbReference type="GO" id="GO:0000139">
    <property type="term" value="C:Golgi membrane"/>
    <property type="evidence" value="ECO:0007669"/>
    <property type="project" value="UniProtKB-SubCell"/>
</dbReference>
<keyword evidence="3 6" id="KW-0812">Transmembrane</keyword>
<dbReference type="InterPro" id="IPR039765">
    <property type="entry name" value="Yip5/YIPF1/YIPF2"/>
</dbReference>
<feature type="transmembrane region" description="Helical" evidence="6">
    <location>
        <begin position="101"/>
        <end position="122"/>
    </location>
</feature>
<feature type="transmembrane region" description="Helical" evidence="6">
    <location>
        <begin position="264"/>
        <end position="284"/>
    </location>
</feature>
<dbReference type="PANTHER" id="PTHR12822:SF2">
    <property type="entry name" value="PROTEIN YIPF"/>
    <property type="match status" value="1"/>
</dbReference>
<dbReference type="GO" id="GO:0031267">
    <property type="term" value="F:small GTPase binding"/>
    <property type="evidence" value="ECO:0007669"/>
    <property type="project" value="InterPro"/>
</dbReference>
<feature type="transmembrane region" description="Helical" evidence="6">
    <location>
        <begin position="142"/>
        <end position="164"/>
    </location>
</feature>
<sequence length="285" mass="32321">MSRYTKIENDEDVFSGQHIESDQGLQSPPDLIQHDLADFNTPQAQTASHSGDQKHGHMFQMGFYRRFFDINTDEFFEKVRLALNPFNNASAVAGVDEDSELYGFIWITATLIFLMFVSSTSSNLVSHWLYSDKDDGKYEYDFSLLTLSIIMFYGYTALVPFLFFAATTWFMKFEERFSLTRVISIYSYANVLWFPVTVANFILVVFVSSSKHHKLLSALQWILVAASGAISGLSIVVKLRPLILKNTRGLSGDGSVEDQKRLRLLISVLIAAHVAFTVLVKVLFF</sequence>
<dbReference type="PANTHER" id="PTHR12822">
    <property type="entry name" value="PROTEIN YIPF"/>
    <property type="match status" value="1"/>
</dbReference>
<name>A0AA91Q3Y7_CLALS</name>
<evidence type="ECO:0000313" key="9">
    <source>
        <dbReference type="Proteomes" id="UP000195602"/>
    </source>
</evidence>
<evidence type="ECO:0000313" key="8">
    <source>
        <dbReference type="EMBL" id="OVF10258.1"/>
    </source>
</evidence>
<dbReference type="GO" id="GO:0016192">
    <property type="term" value="P:vesicle-mediated transport"/>
    <property type="evidence" value="ECO:0007669"/>
    <property type="project" value="InterPro"/>
</dbReference>
<evidence type="ECO:0000256" key="2">
    <source>
        <dbReference type="ARBA" id="ARBA00010596"/>
    </source>
</evidence>
<dbReference type="Pfam" id="PF04893">
    <property type="entry name" value="Yip1"/>
    <property type="match status" value="1"/>
</dbReference>
<keyword evidence="4 6" id="KW-1133">Transmembrane helix</keyword>
<dbReference type="KEGG" id="clus:A9F13_02g00506"/>
<comment type="subcellular location">
    <subcellularLocation>
        <location evidence="6">Golgi apparatus membrane</location>
        <topology evidence="6">Multi-pass membrane protein</topology>
    </subcellularLocation>
    <subcellularLocation>
        <location evidence="1">Membrane</location>
        <topology evidence="1">Multi-pass membrane protein</topology>
    </subcellularLocation>
</comment>
<comment type="similarity">
    <text evidence="2 6">Belongs to the YIP1 family.</text>
</comment>
<feature type="transmembrane region" description="Helical" evidence="6">
    <location>
        <begin position="219"/>
        <end position="243"/>
    </location>
</feature>